<dbReference type="RefSeq" id="WP_356713182.1">
    <property type="nucleotide sequence ID" value="NZ_JBEXIP010000070.1"/>
</dbReference>
<evidence type="ECO:0000313" key="4">
    <source>
        <dbReference type="Proteomes" id="UP001550044"/>
    </source>
</evidence>
<comment type="caution">
    <text evidence="3">The sequence shown here is derived from an EMBL/GenBank/DDBJ whole genome shotgun (WGS) entry which is preliminary data.</text>
</comment>
<dbReference type="GO" id="GO:0032259">
    <property type="term" value="P:methylation"/>
    <property type="evidence" value="ECO:0007669"/>
    <property type="project" value="UniProtKB-KW"/>
</dbReference>
<keyword evidence="4" id="KW-1185">Reference proteome</keyword>
<dbReference type="PANTHER" id="PTHR43861">
    <property type="entry name" value="TRANS-ACONITATE 2-METHYLTRANSFERASE-RELATED"/>
    <property type="match status" value="1"/>
</dbReference>
<protein>
    <submittedName>
        <fullName evidence="3">Class I SAM-dependent methyltransferase</fullName>
        <ecNumber evidence="3">2.1.-.-</ecNumber>
    </submittedName>
</protein>
<dbReference type="Proteomes" id="UP001550044">
    <property type="component" value="Unassembled WGS sequence"/>
</dbReference>
<proteinExistence type="predicted"/>
<accession>A0ABV2ULQ8</accession>
<feature type="domain" description="Methyltransferase" evidence="2">
    <location>
        <begin position="45"/>
        <end position="138"/>
    </location>
</feature>
<keyword evidence="1 3" id="KW-0808">Transferase</keyword>
<keyword evidence="3" id="KW-0489">Methyltransferase</keyword>
<sequence length="223" mass="24224">MTENDPRFGAAFWDQRYRSTGRVWSGEPNPALVEEVSPLVPGTALEVGCGEGADAIWLAGQGWQVTGVDFSAHALDRAAGHTPAELAGRTNWQQADIRDWQPGEGPLYDLVAASFIHFPASVRRPVFAALAARVAPGGHLVIVGHHPSDLDTAMPRPPEPDLFYTADDLAADLPDHAWKALTRTARPRAATTPDGTQVLIQDTVLTARRTRWAPRIIEKEARS</sequence>
<dbReference type="EC" id="2.1.-.-" evidence="3"/>
<organism evidence="3 4">
    <name type="scientific">Streptomyces sp. 900116325</name>
    <dbReference type="NCBI Taxonomy" id="3154295"/>
    <lineage>
        <taxon>Bacteria</taxon>
        <taxon>Bacillati</taxon>
        <taxon>Actinomycetota</taxon>
        <taxon>Actinomycetes</taxon>
        <taxon>Kitasatosporales</taxon>
        <taxon>Streptomycetaceae</taxon>
        <taxon>Streptomyces</taxon>
    </lineage>
</organism>
<dbReference type="InterPro" id="IPR029063">
    <property type="entry name" value="SAM-dependent_MTases_sf"/>
</dbReference>
<dbReference type="Gene3D" id="3.40.50.150">
    <property type="entry name" value="Vaccinia Virus protein VP39"/>
    <property type="match status" value="1"/>
</dbReference>
<evidence type="ECO:0000256" key="1">
    <source>
        <dbReference type="ARBA" id="ARBA00022679"/>
    </source>
</evidence>
<dbReference type="CDD" id="cd02440">
    <property type="entry name" value="AdoMet_MTases"/>
    <property type="match status" value="1"/>
</dbReference>
<dbReference type="PANTHER" id="PTHR43861:SF3">
    <property type="entry name" value="PUTATIVE (AFU_ORTHOLOGUE AFUA_2G14390)-RELATED"/>
    <property type="match status" value="1"/>
</dbReference>
<reference evidence="3 4" key="1">
    <citation type="submission" date="2024-06" db="EMBL/GenBank/DDBJ databases">
        <title>The Natural Products Discovery Center: Release of the First 8490 Sequenced Strains for Exploring Actinobacteria Biosynthetic Diversity.</title>
        <authorList>
            <person name="Kalkreuter E."/>
            <person name="Kautsar S.A."/>
            <person name="Yang D."/>
            <person name="Bader C.D."/>
            <person name="Teijaro C.N."/>
            <person name="Fluegel L."/>
            <person name="Davis C.M."/>
            <person name="Simpson J.R."/>
            <person name="Lauterbach L."/>
            <person name="Steele A.D."/>
            <person name="Gui C."/>
            <person name="Meng S."/>
            <person name="Li G."/>
            <person name="Viehrig K."/>
            <person name="Ye F."/>
            <person name="Su P."/>
            <person name="Kiefer A.F."/>
            <person name="Nichols A."/>
            <person name="Cepeda A.J."/>
            <person name="Yan W."/>
            <person name="Fan B."/>
            <person name="Jiang Y."/>
            <person name="Adhikari A."/>
            <person name="Zheng C.-J."/>
            <person name="Schuster L."/>
            <person name="Cowan T.M."/>
            <person name="Smanski M.J."/>
            <person name="Chevrette M.G."/>
            <person name="De Carvalho L.P.S."/>
            <person name="Shen B."/>
        </authorList>
    </citation>
    <scope>NUCLEOTIDE SEQUENCE [LARGE SCALE GENOMIC DNA]</scope>
    <source>
        <strain evidence="3 4">NPDC005137</strain>
    </source>
</reference>
<dbReference type="EMBL" id="JBEXIP010000070">
    <property type="protein sequence ID" value="MET8438773.1"/>
    <property type="molecule type" value="Genomic_DNA"/>
</dbReference>
<dbReference type="SUPFAM" id="SSF53335">
    <property type="entry name" value="S-adenosyl-L-methionine-dependent methyltransferases"/>
    <property type="match status" value="1"/>
</dbReference>
<dbReference type="GO" id="GO:0008168">
    <property type="term" value="F:methyltransferase activity"/>
    <property type="evidence" value="ECO:0007669"/>
    <property type="project" value="UniProtKB-KW"/>
</dbReference>
<gene>
    <name evidence="3" type="ORF">ABZV61_40055</name>
</gene>
<evidence type="ECO:0000313" key="3">
    <source>
        <dbReference type="EMBL" id="MET8438773.1"/>
    </source>
</evidence>
<dbReference type="Pfam" id="PF13649">
    <property type="entry name" value="Methyltransf_25"/>
    <property type="match status" value="1"/>
</dbReference>
<dbReference type="InterPro" id="IPR041698">
    <property type="entry name" value="Methyltransf_25"/>
</dbReference>
<evidence type="ECO:0000259" key="2">
    <source>
        <dbReference type="Pfam" id="PF13649"/>
    </source>
</evidence>
<name>A0ABV2ULQ8_9ACTN</name>